<proteinExistence type="predicted"/>
<evidence type="ECO:0000313" key="2">
    <source>
        <dbReference type="Proteomes" id="UP000324222"/>
    </source>
</evidence>
<dbReference type="EMBL" id="VSRR010019633">
    <property type="protein sequence ID" value="MPC62403.1"/>
    <property type="molecule type" value="Genomic_DNA"/>
</dbReference>
<sequence>MLVSPVPRHFSSLLDYTWSARSSFCASVDVVFPYQPFQVNLADQARPASGGKMPSMPTLTLPWC</sequence>
<keyword evidence="2" id="KW-1185">Reference proteome</keyword>
<comment type="caution">
    <text evidence="1">The sequence shown here is derived from an EMBL/GenBank/DDBJ whole genome shotgun (WGS) entry which is preliminary data.</text>
</comment>
<gene>
    <name evidence="1" type="ORF">E2C01_056488</name>
</gene>
<protein>
    <submittedName>
        <fullName evidence="1">Uncharacterized protein</fullName>
    </submittedName>
</protein>
<dbReference type="AlphaFoldDB" id="A0A5B7GXL4"/>
<accession>A0A5B7GXL4</accession>
<name>A0A5B7GXL4_PORTR</name>
<dbReference type="Proteomes" id="UP000324222">
    <property type="component" value="Unassembled WGS sequence"/>
</dbReference>
<evidence type="ECO:0000313" key="1">
    <source>
        <dbReference type="EMBL" id="MPC62403.1"/>
    </source>
</evidence>
<reference evidence="1 2" key="1">
    <citation type="submission" date="2019-05" db="EMBL/GenBank/DDBJ databases">
        <title>Another draft genome of Portunus trituberculatus and its Hox gene families provides insights of decapod evolution.</title>
        <authorList>
            <person name="Jeong J.-H."/>
            <person name="Song I."/>
            <person name="Kim S."/>
            <person name="Choi T."/>
            <person name="Kim D."/>
            <person name="Ryu S."/>
            <person name="Kim W."/>
        </authorList>
    </citation>
    <scope>NUCLEOTIDE SEQUENCE [LARGE SCALE GENOMIC DNA]</scope>
    <source>
        <tissue evidence="1">Muscle</tissue>
    </source>
</reference>
<organism evidence="1 2">
    <name type="scientific">Portunus trituberculatus</name>
    <name type="common">Swimming crab</name>
    <name type="synonym">Neptunus trituberculatus</name>
    <dbReference type="NCBI Taxonomy" id="210409"/>
    <lineage>
        <taxon>Eukaryota</taxon>
        <taxon>Metazoa</taxon>
        <taxon>Ecdysozoa</taxon>
        <taxon>Arthropoda</taxon>
        <taxon>Crustacea</taxon>
        <taxon>Multicrustacea</taxon>
        <taxon>Malacostraca</taxon>
        <taxon>Eumalacostraca</taxon>
        <taxon>Eucarida</taxon>
        <taxon>Decapoda</taxon>
        <taxon>Pleocyemata</taxon>
        <taxon>Brachyura</taxon>
        <taxon>Eubrachyura</taxon>
        <taxon>Portunoidea</taxon>
        <taxon>Portunidae</taxon>
        <taxon>Portuninae</taxon>
        <taxon>Portunus</taxon>
    </lineage>
</organism>